<evidence type="ECO:0000256" key="2">
    <source>
        <dbReference type="SAM" id="MobiDB-lite"/>
    </source>
</evidence>
<protein>
    <submittedName>
        <fullName evidence="3">Uncharacterized protein</fullName>
    </submittedName>
</protein>
<comment type="caution">
    <text evidence="3">The sequence shown here is derived from an EMBL/GenBank/DDBJ whole genome shotgun (WGS) entry which is preliminary data.</text>
</comment>
<evidence type="ECO:0000256" key="1">
    <source>
        <dbReference type="SAM" id="Coils"/>
    </source>
</evidence>
<accession>A0A9W7GZE7</accession>
<organism evidence="3 4">
    <name type="scientific">Hibiscus trionum</name>
    <name type="common">Flower of an hour</name>
    <dbReference type="NCBI Taxonomy" id="183268"/>
    <lineage>
        <taxon>Eukaryota</taxon>
        <taxon>Viridiplantae</taxon>
        <taxon>Streptophyta</taxon>
        <taxon>Embryophyta</taxon>
        <taxon>Tracheophyta</taxon>
        <taxon>Spermatophyta</taxon>
        <taxon>Magnoliopsida</taxon>
        <taxon>eudicotyledons</taxon>
        <taxon>Gunneridae</taxon>
        <taxon>Pentapetalae</taxon>
        <taxon>rosids</taxon>
        <taxon>malvids</taxon>
        <taxon>Malvales</taxon>
        <taxon>Malvaceae</taxon>
        <taxon>Malvoideae</taxon>
        <taxon>Hibiscus</taxon>
    </lineage>
</organism>
<dbReference type="Proteomes" id="UP001165190">
    <property type="component" value="Unassembled WGS sequence"/>
</dbReference>
<feature type="compositionally biased region" description="Low complexity" evidence="2">
    <location>
        <begin position="59"/>
        <end position="83"/>
    </location>
</feature>
<sequence>MEKQHPRELSFLHSGDFPNQNSGDPDDSCGHVKHPVKERDFFSNPNQSHDHHQVSKNLSSSSFDSDVNTGLNLLSSSSGVSRTTNEEKPEAEMIRVKIEFERLRQENRRLRSMLDQIAKSYNELQGQLLRAVQK</sequence>
<gene>
    <name evidence="3" type="ORF">HRI_000337800</name>
</gene>
<dbReference type="EMBL" id="BSYR01000004">
    <property type="protein sequence ID" value="GMI66685.1"/>
    <property type="molecule type" value="Genomic_DNA"/>
</dbReference>
<feature type="coiled-coil region" evidence="1">
    <location>
        <begin position="93"/>
        <end position="127"/>
    </location>
</feature>
<proteinExistence type="predicted"/>
<evidence type="ECO:0000313" key="4">
    <source>
        <dbReference type="Proteomes" id="UP001165190"/>
    </source>
</evidence>
<feature type="compositionally biased region" description="Basic and acidic residues" evidence="2">
    <location>
        <begin position="1"/>
        <end position="10"/>
    </location>
</feature>
<keyword evidence="4" id="KW-1185">Reference proteome</keyword>
<keyword evidence="1" id="KW-0175">Coiled coil</keyword>
<name>A0A9W7GZE7_HIBTR</name>
<dbReference type="AlphaFoldDB" id="A0A9W7GZE7"/>
<reference evidence="3" key="1">
    <citation type="submission" date="2023-05" db="EMBL/GenBank/DDBJ databases">
        <title>Genome and transcriptome analyses reveal genes involved in the formation of fine ridges on petal epidermal cells in Hibiscus trionum.</title>
        <authorList>
            <person name="Koshimizu S."/>
            <person name="Masuda S."/>
            <person name="Ishii T."/>
            <person name="Shirasu K."/>
            <person name="Hoshino A."/>
            <person name="Arita M."/>
        </authorList>
    </citation>
    <scope>NUCLEOTIDE SEQUENCE</scope>
    <source>
        <strain evidence="3">Hamamatsu line</strain>
    </source>
</reference>
<feature type="region of interest" description="Disordered" evidence="2">
    <location>
        <begin position="1"/>
        <end position="89"/>
    </location>
</feature>
<evidence type="ECO:0000313" key="3">
    <source>
        <dbReference type="EMBL" id="GMI66685.1"/>
    </source>
</evidence>